<keyword evidence="2" id="KW-1185">Reference proteome</keyword>
<dbReference type="KEGG" id="psl:Psta_3621"/>
<dbReference type="Proteomes" id="UP000001887">
    <property type="component" value="Chromosome"/>
</dbReference>
<reference evidence="1 2" key="1">
    <citation type="journal article" date="2009" name="Stand. Genomic Sci.">
        <title>Complete genome sequence of Pirellula staleyi type strain (ATCC 27377).</title>
        <authorList>
            <person name="Clum A."/>
            <person name="Tindall B.J."/>
            <person name="Sikorski J."/>
            <person name="Ivanova N."/>
            <person name="Mavrommatis K."/>
            <person name="Lucas S."/>
            <person name="Glavina del Rio T."/>
            <person name="Nolan M."/>
            <person name="Chen F."/>
            <person name="Tice H."/>
            <person name="Pitluck S."/>
            <person name="Cheng J.F."/>
            <person name="Chertkov O."/>
            <person name="Brettin T."/>
            <person name="Han C."/>
            <person name="Detter J.C."/>
            <person name="Kuske C."/>
            <person name="Bruce D."/>
            <person name="Goodwin L."/>
            <person name="Ovchinikova G."/>
            <person name="Pati A."/>
            <person name="Mikhailova N."/>
            <person name="Chen A."/>
            <person name="Palaniappan K."/>
            <person name="Land M."/>
            <person name="Hauser L."/>
            <person name="Chang Y.J."/>
            <person name="Jeffries C.D."/>
            <person name="Chain P."/>
            <person name="Rohde M."/>
            <person name="Goker M."/>
            <person name="Bristow J."/>
            <person name="Eisen J.A."/>
            <person name="Markowitz V."/>
            <person name="Hugenholtz P."/>
            <person name="Kyrpides N.C."/>
            <person name="Klenk H.P."/>
            <person name="Lapidus A."/>
        </authorList>
    </citation>
    <scope>NUCLEOTIDE SEQUENCE [LARGE SCALE GENOMIC DNA]</scope>
    <source>
        <strain evidence="2">ATCC 27377 / DSM 6068 / ICPB 4128</strain>
    </source>
</reference>
<name>D2QZ90_PIRSD</name>
<dbReference type="STRING" id="530564.Psta_3621"/>
<evidence type="ECO:0008006" key="3">
    <source>
        <dbReference type="Google" id="ProtNLM"/>
    </source>
</evidence>
<accession>D2QZ90</accession>
<dbReference type="HOGENOM" id="CLU_2466348_0_0_0"/>
<protein>
    <recommendedName>
        <fullName evidence="3">Carrier domain-containing protein</fullName>
    </recommendedName>
</protein>
<sequence precursor="true">MFALLISCGVVIAIAAAVALGWYREHQRQIWLERNFPPISDDEFMARCPPGTNRDVALKVRRIIAEQLGYPYERIHPTSRFEEGDLLG</sequence>
<evidence type="ECO:0000313" key="1">
    <source>
        <dbReference type="EMBL" id="ADB18282.1"/>
    </source>
</evidence>
<gene>
    <name evidence="1" type="ordered locus">Psta_3621</name>
</gene>
<dbReference type="AlphaFoldDB" id="D2QZ90"/>
<dbReference type="eggNOG" id="ENOG5033N1F">
    <property type="taxonomic scope" value="Bacteria"/>
</dbReference>
<organism evidence="1 2">
    <name type="scientific">Pirellula staleyi (strain ATCC 27377 / DSM 6068 / ICPB 4128)</name>
    <name type="common">Pirella staleyi</name>
    <dbReference type="NCBI Taxonomy" id="530564"/>
    <lineage>
        <taxon>Bacteria</taxon>
        <taxon>Pseudomonadati</taxon>
        <taxon>Planctomycetota</taxon>
        <taxon>Planctomycetia</taxon>
        <taxon>Pirellulales</taxon>
        <taxon>Pirellulaceae</taxon>
        <taxon>Pirellula</taxon>
    </lineage>
</organism>
<evidence type="ECO:0000313" key="2">
    <source>
        <dbReference type="Proteomes" id="UP000001887"/>
    </source>
</evidence>
<proteinExistence type="predicted"/>
<dbReference type="OrthoDB" id="281946at2"/>
<dbReference type="EMBL" id="CP001848">
    <property type="protein sequence ID" value="ADB18282.1"/>
    <property type="molecule type" value="Genomic_DNA"/>
</dbReference>